<dbReference type="GO" id="GO:0016887">
    <property type="term" value="F:ATP hydrolysis activity"/>
    <property type="evidence" value="ECO:0007669"/>
    <property type="project" value="InterPro"/>
</dbReference>
<proteinExistence type="inferred from homology"/>
<dbReference type="InterPro" id="IPR027417">
    <property type="entry name" value="P-loop_NTPase"/>
</dbReference>
<dbReference type="PANTHER" id="PTHR43394">
    <property type="entry name" value="ATP-DEPENDENT PERMEASE MDL1, MITOCHONDRIAL"/>
    <property type="match status" value="1"/>
</dbReference>
<keyword evidence="5" id="KW-0067">ATP-binding</keyword>
<comment type="subcellular location">
    <subcellularLocation>
        <location evidence="1">Membrane</location>
        <topology evidence="1">Multi-pass membrane protein</topology>
    </subcellularLocation>
</comment>
<dbReference type="Gene3D" id="3.40.50.300">
    <property type="entry name" value="P-loop containing nucleotide triphosphate hydrolases"/>
    <property type="match status" value="1"/>
</dbReference>
<dbReference type="SMART" id="SM00382">
    <property type="entry name" value="AAA"/>
    <property type="match status" value="1"/>
</dbReference>
<dbReference type="InterPro" id="IPR003439">
    <property type="entry name" value="ABC_transporter-like_ATP-bd"/>
</dbReference>
<dbReference type="AlphaFoldDB" id="A2EXS0"/>
<keyword evidence="7 8" id="KW-0472">Membrane</keyword>
<gene>
    <name evidence="11" type="ORF">TVAG_494730</name>
</gene>
<feature type="transmembrane region" description="Helical" evidence="8">
    <location>
        <begin position="61"/>
        <end position="81"/>
    </location>
</feature>
<dbReference type="VEuPathDB" id="TrichDB:TVAG_494730"/>
<feature type="domain" description="ABC transporter" evidence="9">
    <location>
        <begin position="239"/>
        <end position="472"/>
    </location>
</feature>
<dbReference type="SUPFAM" id="SSF52540">
    <property type="entry name" value="P-loop containing nucleoside triphosphate hydrolases"/>
    <property type="match status" value="1"/>
</dbReference>
<dbReference type="GO" id="GO:0005524">
    <property type="term" value="F:ATP binding"/>
    <property type="evidence" value="ECO:0007669"/>
    <property type="project" value="UniProtKB-KW"/>
</dbReference>
<evidence type="ECO:0000256" key="4">
    <source>
        <dbReference type="ARBA" id="ARBA00022741"/>
    </source>
</evidence>
<dbReference type="Pfam" id="PF00664">
    <property type="entry name" value="ABC_membrane"/>
    <property type="match status" value="1"/>
</dbReference>
<keyword evidence="6 8" id="KW-1133">Transmembrane helix</keyword>
<dbReference type="PANTHER" id="PTHR43394:SF27">
    <property type="entry name" value="ATP-DEPENDENT TRANSLOCASE ABCB1-LIKE"/>
    <property type="match status" value="1"/>
</dbReference>
<dbReference type="GO" id="GO:0055085">
    <property type="term" value="P:transmembrane transport"/>
    <property type="evidence" value="ECO:0000318"/>
    <property type="project" value="GO_Central"/>
</dbReference>
<dbReference type="VEuPathDB" id="TrichDB:TVAGG3_0653570"/>
<reference evidence="11" key="2">
    <citation type="journal article" date="2007" name="Science">
        <title>Draft genome sequence of the sexually transmitted pathogen Trichomonas vaginalis.</title>
        <authorList>
            <person name="Carlton J.M."/>
            <person name="Hirt R.P."/>
            <person name="Silva J.C."/>
            <person name="Delcher A.L."/>
            <person name="Schatz M."/>
            <person name="Zhao Q."/>
            <person name="Wortman J.R."/>
            <person name="Bidwell S.L."/>
            <person name="Alsmark U.C.M."/>
            <person name="Besteiro S."/>
            <person name="Sicheritz-Ponten T."/>
            <person name="Noel C.J."/>
            <person name="Dacks J.B."/>
            <person name="Foster P.G."/>
            <person name="Simillion C."/>
            <person name="Van de Peer Y."/>
            <person name="Miranda-Saavedra D."/>
            <person name="Barton G.J."/>
            <person name="Westrop G.D."/>
            <person name="Mueller S."/>
            <person name="Dessi D."/>
            <person name="Fiori P.L."/>
            <person name="Ren Q."/>
            <person name="Paulsen I."/>
            <person name="Zhang H."/>
            <person name="Bastida-Corcuera F.D."/>
            <person name="Simoes-Barbosa A."/>
            <person name="Brown M.T."/>
            <person name="Hayes R.D."/>
            <person name="Mukherjee M."/>
            <person name="Okumura C.Y."/>
            <person name="Schneider R."/>
            <person name="Smith A.J."/>
            <person name="Vanacova S."/>
            <person name="Villalvazo M."/>
            <person name="Haas B.J."/>
            <person name="Pertea M."/>
            <person name="Feldblyum T.V."/>
            <person name="Utterback T.R."/>
            <person name="Shu C.L."/>
            <person name="Osoegawa K."/>
            <person name="de Jong P.J."/>
            <person name="Hrdy I."/>
            <person name="Horvathova L."/>
            <person name="Zubacova Z."/>
            <person name="Dolezal P."/>
            <person name="Malik S.B."/>
            <person name="Logsdon J.M. Jr."/>
            <person name="Henze K."/>
            <person name="Gupta A."/>
            <person name="Wang C.C."/>
            <person name="Dunne R.L."/>
            <person name="Upcroft J.A."/>
            <person name="Upcroft P."/>
            <person name="White O."/>
            <person name="Salzberg S.L."/>
            <person name="Tang P."/>
            <person name="Chiu C.-H."/>
            <person name="Lee Y.-S."/>
            <person name="Embley T.M."/>
            <person name="Coombs G.H."/>
            <person name="Mottram J.C."/>
            <person name="Tachezy J."/>
            <person name="Fraser-Liggett C.M."/>
            <person name="Johnson P.J."/>
        </authorList>
    </citation>
    <scope>NUCLEOTIDE SEQUENCE [LARGE SCALE GENOMIC DNA]</scope>
    <source>
        <strain evidence="11">G3</strain>
    </source>
</reference>
<keyword evidence="3 8" id="KW-0812">Transmembrane</keyword>
<dbReference type="SUPFAM" id="SSF90123">
    <property type="entry name" value="ABC transporter transmembrane region"/>
    <property type="match status" value="1"/>
</dbReference>
<dbReference type="RefSeq" id="XP_001314763.1">
    <property type="nucleotide sequence ID" value="XM_001314729.1"/>
</dbReference>
<dbReference type="SMR" id="A2EXS0"/>
<evidence type="ECO:0000259" key="10">
    <source>
        <dbReference type="PROSITE" id="PS50929"/>
    </source>
</evidence>
<protein>
    <submittedName>
        <fullName evidence="11">ABC transporter family protein</fullName>
    </submittedName>
</protein>
<dbReference type="InterPro" id="IPR017871">
    <property type="entry name" value="ABC_transporter-like_CS"/>
</dbReference>
<dbReference type="FunFam" id="1.20.1560.10:FF:000178">
    <property type="entry name" value="ABC transporter family protein"/>
    <property type="match status" value="1"/>
</dbReference>
<name>A2EXS0_TRIV3</name>
<dbReference type="eggNOG" id="KOG0055">
    <property type="taxonomic scope" value="Eukaryota"/>
</dbReference>
<accession>A2EXS0</accession>
<evidence type="ECO:0000256" key="8">
    <source>
        <dbReference type="SAM" id="Phobius"/>
    </source>
</evidence>
<feature type="domain" description="ABC transmembrane type-1" evidence="10">
    <location>
        <begin position="1"/>
        <end position="205"/>
    </location>
</feature>
<keyword evidence="4" id="KW-0547">Nucleotide-binding</keyword>
<dbReference type="InterPro" id="IPR039421">
    <property type="entry name" value="Type_1_exporter"/>
</dbReference>
<evidence type="ECO:0000256" key="5">
    <source>
        <dbReference type="ARBA" id="ARBA00022840"/>
    </source>
</evidence>
<evidence type="ECO:0000313" key="12">
    <source>
        <dbReference type="Proteomes" id="UP000001542"/>
    </source>
</evidence>
<dbReference type="KEGG" id="tva:4760365"/>
<dbReference type="CDD" id="cd03249">
    <property type="entry name" value="ABC_MTABC3_MDL1_MDL2"/>
    <property type="match status" value="1"/>
</dbReference>
<dbReference type="STRING" id="5722.A2EXS0"/>
<comment type="similarity">
    <text evidence="2">Belongs to the ABC transporter superfamily. ABCB family. Multidrug resistance exporter (TC 3.A.1.201) subfamily.</text>
</comment>
<evidence type="ECO:0000256" key="2">
    <source>
        <dbReference type="ARBA" id="ARBA00007577"/>
    </source>
</evidence>
<dbReference type="PROSITE" id="PS00211">
    <property type="entry name" value="ABC_TRANSPORTER_1"/>
    <property type="match status" value="1"/>
</dbReference>
<evidence type="ECO:0000313" key="11">
    <source>
        <dbReference type="EMBL" id="EAY02524.1"/>
    </source>
</evidence>
<dbReference type="GO" id="GO:0016020">
    <property type="term" value="C:membrane"/>
    <property type="evidence" value="ECO:0000318"/>
    <property type="project" value="GO_Central"/>
</dbReference>
<dbReference type="Pfam" id="PF00005">
    <property type="entry name" value="ABC_tran"/>
    <property type="match status" value="1"/>
</dbReference>
<sequence length="476" mass="53462">MSLDMDYFDTHQSGSLLDRITTDCVLIYSIYMEKFCYMMADCVQGLAGIILSFIYSWRVSLVVFIALPLCIVSFYICEHLIGKLWDDYNKATNSAGTKAEEVINAFRTVKSFDNELKEAETYRLSLSKVLEVVKKTSLITGVKDGILNLIINFMTAAFMYSSVWIIKNKPQWNMETGDIMVLVTSLIYSAMAVFQALILLEDFRKANVASQKILEILELPIKSDQKKGESPDLTVSGKIEFKDVSFKYSTKDSYAVKNLSFTVNPGETVAFVGESGCGKSTTLQLLQRFYEIESGQILVDDHDISKWSPYYLRTQISIVPQTPVLFSMSIKDNIKYARPKATSKEISDAAQIGNAHSFIMSLPENYETIVQQTSLSGGQKQRICIARAVIQNAPILLLDKATAALDTESERLVQESLETIRKGKTAIIVAHRLATVINADKIFVFKDGHIVEVGKHDELLAKGGYYFELIKFQLQQ</sequence>
<evidence type="ECO:0000256" key="1">
    <source>
        <dbReference type="ARBA" id="ARBA00004141"/>
    </source>
</evidence>
<dbReference type="InterPro" id="IPR011527">
    <property type="entry name" value="ABC1_TM_dom"/>
</dbReference>
<dbReference type="InterPro" id="IPR003593">
    <property type="entry name" value="AAA+_ATPase"/>
</dbReference>
<dbReference type="PROSITE" id="PS50929">
    <property type="entry name" value="ABC_TM1F"/>
    <property type="match status" value="1"/>
</dbReference>
<evidence type="ECO:0000256" key="3">
    <source>
        <dbReference type="ARBA" id="ARBA00022692"/>
    </source>
</evidence>
<dbReference type="PROSITE" id="PS50893">
    <property type="entry name" value="ABC_TRANSPORTER_2"/>
    <property type="match status" value="1"/>
</dbReference>
<feature type="transmembrane region" description="Helical" evidence="8">
    <location>
        <begin position="145"/>
        <end position="167"/>
    </location>
</feature>
<dbReference type="Proteomes" id="UP000001542">
    <property type="component" value="Unassembled WGS sequence"/>
</dbReference>
<dbReference type="OrthoDB" id="6500128at2759"/>
<evidence type="ECO:0000256" key="7">
    <source>
        <dbReference type="ARBA" id="ARBA00023136"/>
    </source>
</evidence>
<dbReference type="Gene3D" id="1.20.1560.10">
    <property type="entry name" value="ABC transporter type 1, transmembrane domain"/>
    <property type="match status" value="1"/>
</dbReference>
<feature type="transmembrane region" description="Helical" evidence="8">
    <location>
        <begin position="179"/>
        <end position="200"/>
    </location>
</feature>
<dbReference type="EMBL" id="DS113533">
    <property type="protein sequence ID" value="EAY02524.1"/>
    <property type="molecule type" value="Genomic_DNA"/>
</dbReference>
<reference evidence="11" key="1">
    <citation type="submission" date="2006-10" db="EMBL/GenBank/DDBJ databases">
        <authorList>
            <person name="Amadeo P."/>
            <person name="Zhao Q."/>
            <person name="Wortman J."/>
            <person name="Fraser-Liggett C."/>
            <person name="Carlton J."/>
        </authorList>
    </citation>
    <scope>NUCLEOTIDE SEQUENCE</scope>
    <source>
        <strain evidence="11">G3</strain>
    </source>
</reference>
<evidence type="ECO:0000256" key="6">
    <source>
        <dbReference type="ARBA" id="ARBA00022989"/>
    </source>
</evidence>
<dbReference type="InParanoid" id="A2EXS0"/>
<dbReference type="GO" id="GO:0042626">
    <property type="term" value="F:ATPase-coupled transmembrane transporter activity"/>
    <property type="evidence" value="ECO:0000318"/>
    <property type="project" value="GO_Central"/>
</dbReference>
<dbReference type="FunFam" id="3.40.50.300:FF:000218">
    <property type="entry name" value="Multidrug ABC transporter ATP-binding protein"/>
    <property type="match status" value="1"/>
</dbReference>
<organism evidence="11 12">
    <name type="scientific">Trichomonas vaginalis (strain ATCC PRA-98 / G3)</name>
    <dbReference type="NCBI Taxonomy" id="412133"/>
    <lineage>
        <taxon>Eukaryota</taxon>
        <taxon>Metamonada</taxon>
        <taxon>Parabasalia</taxon>
        <taxon>Trichomonadida</taxon>
        <taxon>Trichomonadidae</taxon>
        <taxon>Trichomonas</taxon>
    </lineage>
</organism>
<dbReference type="InterPro" id="IPR036640">
    <property type="entry name" value="ABC1_TM_sf"/>
</dbReference>
<keyword evidence="12" id="KW-1185">Reference proteome</keyword>
<evidence type="ECO:0000259" key="9">
    <source>
        <dbReference type="PROSITE" id="PS50893"/>
    </source>
</evidence>
<dbReference type="GO" id="GO:0140359">
    <property type="term" value="F:ABC-type transporter activity"/>
    <property type="evidence" value="ECO:0007669"/>
    <property type="project" value="InterPro"/>
</dbReference>
<feature type="transmembrane region" description="Helical" evidence="8">
    <location>
        <begin position="35"/>
        <end position="55"/>
    </location>
</feature>